<dbReference type="Proteomes" id="UP000187465">
    <property type="component" value="Unassembled WGS sequence"/>
</dbReference>
<accession>A0A1R0X2A7</accession>
<sequence length="224" mass="25935">MGFFKGVLQGLLTIIEDREYQKLSESNTIKIDNKLTYTPTVNRQFAIIEIKGNNYLHKDSILSMKLSSGFLSIGNVMISRSLVSGNLDMLNLSQDDFNNGVNLYGMISDERQNVTEIVCCLKNDISLIQGYVQEALAIKKNEAERKFIIQQNEQLRKEEEEKRKKSQKEYFQTHIKEKQIMKYGIRHTKCWRCHAPLGTETHPIHYSCGWLQCDCGACKCNYHR</sequence>
<evidence type="ECO:0000256" key="1">
    <source>
        <dbReference type="SAM" id="Coils"/>
    </source>
</evidence>
<proteinExistence type="predicted"/>
<evidence type="ECO:0000313" key="3">
    <source>
        <dbReference type="Proteomes" id="UP000187465"/>
    </source>
</evidence>
<gene>
    <name evidence="2" type="ORF">BJP51_25905</name>
</gene>
<dbReference type="EMBL" id="MKQP01000038">
    <property type="protein sequence ID" value="OMD27087.1"/>
    <property type="molecule type" value="Genomic_DNA"/>
</dbReference>
<feature type="coiled-coil region" evidence="1">
    <location>
        <begin position="138"/>
        <end position="169"/>
    </location>
</feature>
<name>A0A1R0X2A7_9BACL</name>
<dbReference type="RefSeq" id="WP_036683363.1">
    <property type="nucleotide sequence ID" value="NZ_CP009428.1"/>
</dbReference>
<dbReference type="GeneID" id="31573024"/>
<protein>
    <submittedName>
        <fullName evidence="2">Uncharacterized protein</fullName>
    </submittedName>
</protein>
<dbReference type="KEGG" id="pod:PODO_23145"/>
<keyword evidence="1" id="KW-0175">Coiled coil</keyword>
<organism evidence="2 3">
    <name type="scientific">Paenibacillus odorifer</name>
    <dbReference type="NCBI Taxonomy" id="189426"/>
    <lineage>
        <taxon>Bacteria</taxon>
        <taxon>Bacillati</taxon>
        <taxon>Bacillota</taxon>
        <taxon>Bacilli</taxon>
        <taxon>Bacillales</taxon>
        <taxon>Paenibacillaceae</taxon>
        <taxon>Paenibacillus</taxon>
    </lineage>
</organism>
<comment type="caution">
    <text evidence="2">The sequence shown here is derived from an EMBL/GenBank/DDBJ whole genome shotgun (WGS) entry which is preliminary data.</text>
</comment>
<reference evidence="2 3" key="1">
    <citation type="submission" date="2016-10" db="EMBL/GenBank/DDBJ databases">
        <title>Paenibacillus species isolates.</title>
        <authorList>
            <person name="Beno S.M."/>
        </authorList>
    </citation>
    <scope>NUCLEOTIDE SEQUENCE [LARGE SCALE GENOMIC DNA]</scope>
    <source>
        <strain evidence="2 3">FSL H7-0604</strain>
    </source>
</reference>
<evidence type="ECO:0000313" key="2">
    <source>
        <dbReference type="EMBL" id="OMD27087.1"/>
    </source>
</evidence>
<dbReference type="AlphaFoldDB" id="A0A1R0X2A7"/>